<dbReference type="Proteomes" id="UP000601435">
    <property type="component" value="Unassembled WGS sequence"/>
</dbReference>
<reference evidence="2" key="1">
    <citation type="submission" date="2021-02" db="EMBL/GenBank/DDBJ databases">
        <authorList>
            <person name="Dougan E. K."/>
            <person name="Rhodes N."/>
            <person name="Thang M."/>
            <person name="Chan C."/>
        </authorList>
    </citation>
    <scope>NUCLEOTIDE SEQUENCE</scope>
</reference>
<sequence>AAVGRAHYERSNRATAVLGVRPSDGAADAASRGTIHGCEAEARASRRRGGNSSSPSPHAASGHKRWSNPAASSCSSDQSRTERRCFASGSRRGGGRVRPAGYRAATSSK</sequence>
<evidence type="ECO:0000256" key="1">
    <source>
        <dbReference type="SAM" id="MobiDB-lite"/>
    </source>
</evidence>
<accession>A0A812ITM7</accession>
<feature type="compositionally biased region" description="Low complexity" evidence="1">
    <location>
        <begin position="97"/>
        <end position="109"/>
    </location>
</feature>
<proteinExistence type="predicted"/>
<dbReference type="EMBL" id="CAJNJA010000204">
    <property type="protein sequence ID" value="CAE7152228.1"/>
    <property type="molecule type" value="Genomic_DNA"/>
</dbReference>
<feature type="non-terminal residue" evidence="2">
    <location>
        <position position="1"/>
    </location>
</feature>
<evidence type="ECO:0000313" key="2">
    <source>
        <dbReference type="EMBL" id="CAE7152228.1"/>
    </source>
</evidence>
<feature type="non-terminal residue" evidence="2">
    <location>
        <position position="109"/>
    </location>
</feature>
<feature type="compositionally biased region" description="Polar residues" evidence="1">
    <location>
        <begin position="69"/>
        <end position="78"/>
    </location>
</feature>
<feature type="region of interest" description="Disordered" evidence="1">
    <location>
        <begin position="19"/>
        <end position="109"/>
    </location>
</feature>
<feature type="compositionally biased region" description="Low complexity" evidence="1">
    <location>
        <begin position="50"/>
        <end position="60"/>
    </location>
</feature>
<name>A0A812ITM7_9DINO</name>
<comment type="caution">
    <text evidence="2">The sequence shown here is derived from an EMBL/GenBank/DDBJ whole genome shotgun (WGS) entry which is preliminary data.</text>
</comment>
<dbReference type="AlphaFoldDB" id="A0A812ITM7"/>
<protein>
    <submittedName>
        <fullName evidence="2">Uncharacterized protein</fullName>
    </submittedName>
</protein>
<organism evidence="2 3">
    <name type="scientific">Symbiodinium necroappetens</name>
    <dbReference type="NCBI Taxonomy" id="1628268"/>
    <lineage>
        <taxon>Eukaryota</taxon>
        <taxon>Sar</taxon>
        <taxon>Alveolata</taxon>
        <taxon>Dinophyceae</taxon>
        <taxon>Suessiales</taxon>
        <taxon>Symbiodiniaceae</taxon>
        <taxon>Symbiodinium</taxon>
    </lineage>
</organism>
<evidence type="ECO:0000313" key="3">
    <source>
        <dbReference type="Proteomes" id="UP000601435"/>
    </source>
</evidence>
<gene>
    <name evidence="2" type="ORF">SNEC2469_LOCUS209</name>
</gene>
<keyword evidence="3" id="KW-1185">Reference proteome</keyword>